<feature type="non-terminal residue" evidence="2">
    <location>
        <position position="1"/>
    </location>
</feature>
<protein>
    <submittedName>
        <fullName evidence="2">29439_t:CDS:1</fullName>
    </submittedName>
</protein>
<evidence type="ECO:0000313" key="2">
    <source>
        <dbReference type="EMBL" id="CAG8850999.1"/>
    </source>
</evidence>
<evidence type="ECO:0000313" key="3">
    <source>
        <dbReference type="Proteomes" id="UP000789901"/>
    </source>
</evidence>
<evidence type="ECO:0000256" key="1">
    <source>
        <dbReference type="SAM" id="MobiDB-lite"/>
    </source>
</evidence>
<organism evidence="2 3">
    <name type="scientific">Gigaspora margarita</name>
    <dbReference type="NCBI Taxonomy" id="4874"/>
    <lineage>
        <taxon>Eukaryota</taxon>
        <taxon>Fungi</taxon>
        <taxon>Fungi incertae sedis</taxon>
        <taxon>Mucoromycota</taxon>
        <taxon>Glomeromycotina</taxon>
        <taxon>Glomeromycetes</taxon>
        <taxon>Diversisporales</taxon>
        <taxon>Gigasporaceae</taxon>
        <taxon>Gigaspora</taxon>
    </lineage>
</organism>
<dbReference type="EMBL" id="CAJVQB010103811">
    <property type="protein sequence ID" value="CAG8850999.1"/>
    <property type="molecule type" value="Genomic_DNA"/>
</dbReference>
<name>A0ABN7XAI1_GIGMA</name>
<proteinExistence type="predicted"/>
<accession>A0ABN7XAI1</accession>
<sequence length="48" mass="5796">KQNYYEREIDVILCFKARKTENEVQEYPPKIGKQKQQAKPPEKRNETT</sequence>
<feature type="non-terminal residue" evidence="2">
    <location>
        <position position="48"/>
    </location>
</feature>
<reference evidence="2 3" key="1">
    <citation type="submission" date="2021-06" db="EMBL/GenBank/DDBJ databases">
        <authorList>
            <person name="Kallberg Y."/>
            <person name="Tangrot J."/>
            <person name="Rosling A."/>
        </authorList>
    </citation>
    <scope>NUCLEOTIDE SEQUENCE [LARGE SCALE GENOMIC DNA]</scope>
    <source>
        <strain evidence="2 3">120-4 pot B 10/14</strain>
    </source>
</reference>
<comment type="caution">
    <text evidence="2">The sequence shown here is derived from an EMBL/GenBank/DDBJ whole genome shotgun (WGS) entry which is preliminary data.</text>
</comment>
<keyword evidence="3" id="KW-1185">Reference proteome</keyword>
<dbReference type="Proteomes" id="UP000789901">
    <property type="component" value="Unassembled WGS sequence"/>
</dbReference>
<gene>
    <name evidence="2" type="ORF">GMARGA_LOCUS40506</name>
</gene>
<feature type="region of interest" description="Disordered" evidence="1">
    <location>
        <begin position="22"/>
        <end position="48"/>
    </location>
</feature>